<dbReference type="InterPro" id="IPR032675">
    <property type="entry name" value="LRR_dom_sf"/>
</dbReference>
<reference evidence="2" key="1">
    <citation type="submission" date="2022-07" db="EMBL/GenBank/DDBJ databases">
        <title>Phylogenomic reconstructions and comparative analyses of Kickxellomycotina fungi.</title>
        <authorList>
            <person name="Reynolds N.K."/>
            <person name="Stajich J.E."/>
            <person name="Barry K."/>
            <person name="Grigoriev I.V."/>
            <person name="Crous P."/>
            <person name="Smith M.E."/>
        </authorList>
    </citation>
    <scope>NUCLEOTIDE SEQUENCE</scope>
    <source>
        <strain evidence="2">RSA 861</strain>
    </source>
</reference>
<dbReference type="SMART" id="SM00367">
    <property type="entry name" value="LRR_CC"/>
    <property type="match status" value="3"/>
</dbReference>
<dbReference type="InterPro" id="IPR006553">
    <property type="entry name" value="Leu-rich_rpt_Cys-con_subtyp"/>
</dbReference>
<organism evidence="2 3">
    <name type="scientific">Tieghemiomyces parasiticus</name>
    <dbReference type="NCBI Taxonomy" id="78921"/>
    <lineage>
        <taxon>Eukaryota</taxon>
        <taxon>Fungi</taxon>
        <taxon>Fungi incertae sedis</taxon>
        <taxon>Zoopagomycota</taxon>
        <taxon>Kickxellomycotina</taxon>
        <taxon>Dimargaritomycetes</taxon>
        <taxon>Dimargaritales</taxon>
        <taxon>Dimargaritaceae</taxon>
        <taxon>Tieghemiomyces</taxon>
    </lineage>
</organism>
<accession>A0A9W7ZNC0</accession>
<proteinExistence type="predicted"/>
<comment type="caution">
    <text evidence="2">The sequence shown here is derived from an EMBL/GenBank/DDBJ whole genome shotgun (WGS) entry which is preliminary data.</text>
</comment>
<dbReference type="Gene3D" id="3.80.10.10">
    <property type="entry name" value="Ribonuclease Inhibitor"/>
    <property type="match status" value="2"/>
</dbReference>
<evidence type="ECO:0008006" key="4">
    <source>
        <dbReference type="Google" id="ProtNLM"/>
    </source>
</evidence>
<dbReference type="EMBL" id="JANBPT010000858">
    <property type="protein sequence ID" value="KAJ1912165.1"/>
    <property type="molecule type" value="Genomic_DNA"/>
</dbReference>
<feature type="compositionally biased region" description="Polar residues" evidence="1">
    <location>
        <begin position="132"/>
        <end position="141"/>
    </location>
</feature>
<dbReference type="OrthoDB" id="421226at2759"/>
<protein>
    <recommendedName>
        <fullName evidence="4">F-box domain-containing protein</fullName>
    </recommendedName>
</protein>
<dbReference type="SUPFAM" id="SSF52047">
    <property type="entry name" value="RNI-like"/>
    <property type="match status" value="1"/>
</dbReference>
<dbReference type="AlphaFoldDB" id="A0A9W7ZNC0"/>
<keyword evidence="3" id="KW-1185">Reference proteome</keyword>
<evidence type="ECO:0000256" key="1">
    <source>
        <dbReference type="SAM" id="MobiDB-lite"/>
    </source>
</evidence>
<gene>
    <name evidence="2" type="ORF">IWQ60_009785</name>
</gene>
<dbReference type="GO" id="GO:0019005">
    <property type="term" value="C:SCF ubiquitin ligase complex"/>
    <property type="evidence" value="ECO:0007669"/>
    <property type="project" value="TreeGrafter"/>
</dbReference>
<sequence length="332" mass="37764">MDFPAEVLRRIFRECGRPTLRTACLVNRNWREHAEVFLYHDPLIRDMRQFVLLTSQGSDHALRRHVRTISVELVPHRWDLFGADSLATLARRCPNLTHLNLDECHIDDEALRTLLVAPTGHPHAQRDDENASGHSLTNHNATGRIPNRQPVAATVLLPHLEYLSLQNCPIGDRCGDVIHHLHNLRHLDVSHTHITDKAFIRIVRSCTALELVFTNTCCYLSERSFHAAFASLPHLKELDIENCYNIVEGLLPNGRVHSPSWVDDTEDDWSDEDVVDEFDDGLVLDDRAERDGPWGRESVSPDAVLANSWRISRGDRASDTDDAWETEPDSVL</sequence>
<dbReference type="PANTHER" id="PTHR13318">
    <property type="entry name" value="PARTNER OF PAIRED, ISOFORM B-RELATED"/>
    <property type="match status" value="1"/>
</dbReference>
<evidence type="ECO:0000313" key="3">
    <source>
        <dbReference type="Proteomes" id="UP001150569"/>
    </source>
</evidence>
<dbReference type="GO" id="GO:0031146">
    <property type="term" value="P:SCF-dependent proteasomal ubiquitin-dependent protein catabolic process"/>
    <property type="evidence" value="ECO:0007669"/>
    <property type="project" value="TreeGrafter"/>
</dbReference>
<name>A0A9W7ZNC0_9FUNG</name>
<dbReference type="Proteomes" id="UP001150569">
    <property type="component" value="Unassembled WGS sequence"/>
</dbReference>
<evidence type="ECO:0000313" key="2">
    <source>
        <dbReference type="EMBL" id="KAJ1912165.1"/>
    </source>
</evidence>
<dbReference type="Pfam" id="PF13516">
    <property type="entry name" value="LRR_6"/>
    <property type="match status" value="3"/>
</dbReference>
<dbReference type="InterPro" id="IPR001611">
    <property type="entry name" value="Leu-rich_rpt"/>
</dbReference>
<feature type="region of interest" description="Disordered" evidence="1">
    <location>
        <begin position="120"/>
        <end position="145"/>
    </location>
</feature>